<keyword evidence="3" id="KW-1185">Reference proteome</keyword>
<dbReference type="Pfam" id="PF14497">
    <property type="entry name" value="GST_C_3"/>
    <property type="match status" value="1"/>
</dbReference>
<evidence type="ECO:0000313" key="2">
    <source>
        <dbReference type="EMBL" id="KAL0058173.1"/>
    </source>
</evidence>
<name>A0ABR2ZBJ8_9AGAR</name>
<evidence type="ECO:0000259" key="1">
    <source>
        <dbReference type="Pfam" id="PF14497"/>
    </source>
</evidence>
<protein>
    <recommendedName>
        <fullName evidence="1">Glutathione S-transferase C-terminal domain-containing protein</fullName>
    </recommendedName>
</protein>
<evidence type="ECO:0000313" key="3">
    <source>
        <dbReference type="Proteomes" id="UP001437256"/>
    </source>
</evidence>
<accession>A0ABR2ZBJ8</accession>
<dbReference type="InterPro" id="IPR004046">
    <property type="entry name" value="GST_C"/>
</dbReference>
<reference evidence="2 3" key="1">
    <citation type="submission" date="2024-05" db="EMBL/GenBank/DDBJ databases">
        <title>A draft genome resource for the thread blight pathogen Marasmius tenuissimus strain MS-2.</title>
        <authorList>
            <person name="Yulfo-Soto G.E."/>
            <person name="Baruah I.K."/>
            <person name="Amoako-Attah I."/>
            <person name="Bukari Y."/>
            <person name="Meinhardt L.W."/>
            <person name="Bailey B.A."/>
            <person name="Cohen S.P."/>
        </authorList>
    </citation>
    <scope>NUCLEOTIDE SEQUENCE [LARGE SCALE GENOMIC DNA]</scope>
    <source>
        <strain evidence="2 3">MS-2</strain>
    </source>
</reference>
<proteinExistence type="predicted"/>
<dbReference type="Gene3D" id="1.20.1050.10">
    <property type="match status" value="1"/>
</dbReference>
<comment type="caution">
    <text evidence="2">The sequence shown here is derived from an EMBL/GenBank/DDBJ whole genome shotgun (WGS) entry which is preliminary data.</text>
</comment>
<organism evidence="2 3">
    <name type="scientific">Marasmius tenuissimus</name>
    <dbReference type="NCBI Taxonomy" id="585030"/>
    <lineage>
        <taxon>Eukaryota</taxon>
        <taxon>Fungi</taxon>
        <taxon>Dikarya</taxon>
        <taxon>Basidiomycota</taxon>
        <taxon>Agaricomycotina</taxon>
        <taxon>Agaricomycetes</taxon>
        <taxon>Agaricomycetidae</taxon>
        <taxon>Agaricales</taxon>
        <taxon>Marasmiineae</taxon>
        <taxon>Marasmiaceae</taxon>
        <taxon>Marasmius</taxon>
    </lineage>
</organism>
<gene>
    <name evidence="2" type="ORF">AAF712_015165</name>
</gene>
<dbReference type="Proteomes" id="UP001437256">
    <property type="component" value="Unassembled WGS sequence"/>
</dbReference>
<sequence>MPTMVMRLVFTIIPQRSPWVLRWLLNGVFGKVTEVMIIPELKKHSELVEKHLEGKEYFAGGSELTAADFLMIFPVEVLEFMDMAGPRTKEYVKKIHERPTYKTALEKGGEYTWAKL</sequence>
<feature type="domain" description="Glutathione S-transferase C-terminal" evidence="1">
    <location>
        <begin position="38"/>
        <end position="104"/>
    </location>
</feature>
<dbReference type="InterPro" id="IPR036282">
    <property type="entry name" value="Glutathione-S-Trfase_C_sf"/>
</dbReference>
<dbReference type="EMBL" id="JBBXMP010000355">
    <property type="protein sequence ID" value="KAL0058173.1"/>
    <property type="molecule type" value="Genomic_DNA"/>
</dbReference>
<dbReference type="SUPFAM" id="SSF47616">
    <property type="entry name" value="GST C-terminal domain-like"/>
    <property type="match status" value="1"/>
</dbReference>